<proteinExistence type="predicted"/>
<sequence>MKLEGLSPEFLNRYNVKVSTDLNILIFPFDSLGRECVAIQTLNKKGEKLKVSKYPPELNDDILFGWSAIRPNEKEIIVTSNPLDAVAINQTTDVPAVSLPFGFSKFSTELLSVLKTFKNPDNFCSALQSLQNDSNIYNILKNVEPLHDELLATFDSFKDIVREEIMGHEKTTGVKWKRFSVLNDLMKGHRPGELTIFLVKRAMESAVSCQRVRHLVVDNLQYMMNMEDRFTSLYIQEKNLNFQNSTTLLYLVQLKAIQEADNILILQTTKTRQYLQLTKNRFDGDKGCVALEFDKESLTFNVKKASLNSK</sequence>
<dbReference type="InterPro" id="IPR027032">
    <property type="entry name" value="Twinkle-like"/>
</dbReference>
<dbReference type="AlphaFoldDB" id="A0AAV4VS98"/>
<comment type="caution">
    <text evidence="1">The sequence shown here is derived from an EMBL/GenBank/DDBJ whole genome shotgun (WGS) entry which is preliminary data.</text>
</comment>
<accession>A0AAV4VS98</accession>
<name>A0AAV4VS98_CAEEX</name>
<keyword evidence="2" id="KW-1185">Reference proteome</keyword>
<evidence type="ECO:0000313" key="2">
    <source>
        <dbReference type="Proteomes" id="UP001054945"/>
    </source>
</evidence>
<dbReference type="GO" id="GO:0006264">
    <property type="term" value="P:mitochondrial DNA replication"/>
    <property type="evidence" value="ECO:0007669"/>
    <property type="project" value="TreeGrafter"/>
</dbReference>
<dbReference type="PANTHER" id="PTHR12873:SF0">
    <property type="entry name" value="TWINKLE MTDNA HELICASE"/>
    <property type="match status" value="1"/>
</dbReference>
<dbReference type="GO" id="GO:0043139">
    <property type="term" value="F:5'-3' DNA helicase activity"/>
    <property type="evidence" value="ECO:0007669"/>
    <property type="project" value="InterPro"/>
</dbReference>
<dbReference type="PANTHER" id="PTHR12873">
    <property type="entry name" value="T7-LIKE MITOCHONDRIAL DNA HELICASE"/>
    <property type="match status" value="1"/>
</dbReference>
<organism evidence="1 2">
    <name type="scientific">Caerostris extrusa</name>
    <name type="common">Bark spider</name>
    <name type="synonym">Caerostris bankana</name>
    <dbReference type="NCBI Taxonomy" id="172846"/>
    <lineage>
        <taxon>Eukaryota</taxon>
        <taxon>Metazoa</taxon>
        <taxon>Ecdysozoa</taxon>
        <taxon>Arthropoda</taxon>
        <taxon>Chelicerata</taxon>
        <taxon>Arachnida</taxon>
        <taxon>Araneae</taxon>
        <taxon>Araneomorphae</taxon>
        <taxon>Entelegynae</taxon>
        <taxon>Araneoidea</taxon>
        <taxon>Araneidae</taxon>
        <taxon>Caerostris</taxon>
    </lineage>
</organism>
<dbReference type="SUPFAM" id="SSF56731">
    <property type="entry name" value="DNA primase core"/>
    <property type="match status" value="1"/>
</dbReference>
<dbReference type="InterPro" id="IPR027417">
    <property type="entry name" value="P-loop_NTPase"/>
</dbReference>
<dbReference type="Gene3D" id="3.40.50.300">
    <property type="entry name" value="P-loop containing nucleotide triphosphate hydrolases"/>
    <property type="match status" value="1"/>
</dbReference>
<dbReference type="GO" id="GO:0003697">
    <property type="term" value="F:single-stranded DNA binding"/>
    <property type="evidence" value="ECO:0007669"/>
    <property type="project" value="InterPro"/>
</dbReference>
<reference evidence="1 2" key="1">
    <citation type="submission" date="2021-06" db="EMBL/GenBank/DDBJ databases">
        <title>Caerostris extrusa draft genome.</title>
        <authorList>
            <person name="Kono N."/>
            <person name="Arakawa K."/>
        </authorList>
    </citation>
    <scope>NUCLEOTIDE SEQUENCE [LARGE SCALE GENOMIC DNA]</scope>
</reference>
<dbReference type="Proteomes" id="UP001054945">
    <property type="component" value="Unassembled WGS sequence"/>
</dbReference>
<evidence type="ECO:0000313" key="1">
    <source>
        <dbReference type="EMBL" id="GIY73282.1"/>
    </source>
</evidence>
<dbReference type="GO" id="GO:0005739">
    <property type="term" value="C:mitochondrion"/>
    <property type="evidence" value="ECO:0007669"/>
    <property type="project" value="TreeGrafter"/>
</dbReference>
<dbReference type="EMBL" id="BPLR01015057">
    <property type="protein sequence ID" value="GIY73282.1"/>
    <property type="molecule type" value="Genomic_DNA"/>
</dbReference>
<protein>
    <submittedName>
        <fullName evidence="1">Twinkle protein, mitochondrial</fullName>
    </submittedName>
</protein>
<gene>
    <name evidence="1" type="primary">TWNK_1</name>
    <name evidence="1" type="ORF">CEXT_146411</name>
</gene>